<protein>
    <submittedName>
        <fullName evidence="4">Thiamine-phosphate pyrophosphorylase</fullName>
    </submittedName>
</protein>
<dbReference type="PANTHER" id="PTHR20857:SF15">
    <property type="entry name" value="THIAMINE-PHOSPHATE SYNTHASE"/>
    <property type="match status" value="1"/>
</dbReference>
<keyword evidence="2" id="KW-0784">Thiamine biosynthesis</keyword>
<dbReference type="EMBL" id="FOBB01000001">
    <property type="protein sequence ID" value="SEK74391.1"/>
    <property type="molecule type" value="Genomic_DNA"/>
</dbReference>
<dbReference type="Proteomes" id="UP000198984">
    <property type="component" value="Unassembled WGS sequence"/>
</dbReference>
<sequence length="209" mass="23281">MRHIAITMLLIITHPEHVPNETQLWQQLLHAGADAILLRKPQWPPENYAQVLEQTDPVCYSKIMIAGHWELYQHFGLMGVHLSGQQQEQTDEQLIAEYRRQGCRTSTGIHNVAALPLAGNAWDYLLLSPVFDSISKPGYKAQIPPGFKLQKNDCNAKVLALGGVDSTNAAQAKQMGFDGLALLGSIWQTPATAVQQLQHIKSIWNDPML</sequence>
<dbReference type="Pfam" id="PF02581">
    <property type="entry name" value="TMP-TENI"/>
    <property type="match status" value="1"/>
</dbReference>
<reference evidence="4 5" key="1">
    <citation type="submission" date="2016-10" db="EMBL/GenBank/DDBJ databases">
        <authorList>
            <person name="de Groot N.N."/>
        </authorList>
    </citation>
    <scope>NUCLEOTIDE SEQUENCE [LARGE SCALE GENOMIC DNA]</scope>
    <source>
        <strain evidence="4 5">DSM 21039</strain>
    </source>
</reference>
<comment type="pathway">
    <text evidence="1">Cofactor biosynthesis; thiamine diphosphate biosynthesis.</text>
</comment>
<dbReference type="GO" id="GO:0009228">
    <property type="term" value="P:thiamine biosynthetic process"/>
    <property type="evidence" value="ECO:0007669"/>
    <property type="project" value="UniProtKB-KW"/>
</dbReference>
<evidence type="ECO:0000256" key="1">
    <source>
        <dbReference type="ARBA" id="ARBA00004948"/>
    </source>
</evidence>
<dbReference type="GO" id="GO:0005737">
    <property type="term" value="C:cytoplasm"/>
    <property type="evidence" value="ECO:0007669"/>
    <property type="project" value="TreeGrafter"/>
</dbReference>
<gene>
    <name evidence="4" type="ORF">SAMN04488505_101806</name>
</gene>
<proteinExistence type="predicted"/>
<evidence type="ECO:0000313" key="4">
    <source>
        <dbReference type="EMBL" id="SEK74391.1"/>
    </source>
</evidence>
<accession>A0A1H7JIG1</accession>
<dbReference type="InterPro" id="IPR013785">
    <property type="entry name" value="Aldolase_TIM"/>
</dbReference>
<dbReference type="GO" id="GO:0004789">
    <property type="term" value="F:thiamine-phosphate diphosphorylase activity"/>
    <property type="evidence" value="ECO:0007669"/>
    <property type="project" value="TreeGrafter"/>
</dbReference>
<dbReference type="PANTHER" id="PTHR20857">
    <property type="entry name" value="THIAMINE-PHOSPHATE PYROPHOSPHORYLASE"/>
    <property type="match status" value="1"/>
</dbReference>
<keyword evidence="5" id="KW-1185">Reference proteome</keyword>
<evidence type="ECO:0000256" key="2">
    <source>
        <dbReference type="ARBA" id="ARBA00022977"/>
    </source>
</evidence>
<dbReference type="InterPro" id="IPR022998">
    <property type="entry name" value="ThiamineP_synth_TenI"/>
</dbReference>
<dbReference type="STRING" id="573321.SAMN04488505_101806"/>
<evidence type="ECO:0000313" key="5">
    <source>
        <dbReference type="Proteomes" id="UP000198984"/>
    </source>
</evidence>
<dbReference type="InterPro" id="IPR036206">
    <property type="entry name" value="ThiamineP_synth_sf"/>
</dbReference>
<dbReference type="Gene3D" id="3.20.20.70">
    <property type="entry name" value="Aldolase class I"/>
    <property type="match status" value="1"/>
</dbReference>
<organism evidence="4 5">
    <name type="scientific">Chitinophaga rupis</name>
    <dbReference type="NCBI Taxonomy" id="573321"/>
    <lineage>
        <taxon>Bacteria</taxon>
        <taxon>Pseudomonadati</taxon>
        <taxon>Bacteroidota</taxon>
        <taxon>Chitinophagia</taxon>
        <taxon>Chitinophagales</taxon>
        <taxon>Chitinophagaceae</taxon>
        <taxon>Chitinophaga</taxon>
    </lineage>
</organism>
<dbReference type="AlphaFoldDB" id="A0A1H7JIG1"/>
<dbReference type="CDD" id="cd00564">
    <property type="entry name" value="TMP_TenI"/>
    <property type="match status" value="1"/>
</dbReference>
<dbReference type="SUPFAM" id="SSF51391">
    <property type="entry name" value="Thiamin phosphate synthase"/>
    <property type="match status" value="1"/>
</dbReference>
<name>A0A1H7JIG1_9BACT</name>
<feature type="domain" description="Thiamine phosphate synthase/TenI" evidence="3">
    <location>
        <begin position="10"/>
        <end position="186"/>
    </location>
</feature>
<evidence type="ECO:0000259" key="3">
    <source>
        <dbReference type="Pfam" id="PF02581"/>
    </source>
</evidence>